<keyword evidence="3" id="KW-1185">Reference proteome</keyword>
<organism evidence="4">
    <name type="scientific">Echinostoma caproni</name>
    <dbReference type="NCBI Taxonomy" id="27848"/>
    <lineage>
        <taxon>Eukaryota</taxon>
        <taxon>Metazoa</taxon>
        <taxon>Spiralia</taxon>
        <taxon>Lophotrochozoa</taxon>
        <taxon>Platyhelminthes</taxon>
        <taxon>Trematoda</taxon>
        <taxon>Digenea</taxon>
        <taxon>Plagiorchiida</taxon>
        <taxon>Echinostomata</taxon>
        <taxon>Echinostomatoidea</taxon>
        <taxon>Echinostomatidae</taxon>
        <taxon>Echinostoma</taxon>
    </lineage>
</organism>
<gene>
    <name evidence="2" type="ORF">ECPE_LOCUS8522</name>
</gene>
<dbReference type="InterPro" id="IPR000242">
    <property type="entry name" value="PTP_cat"/>
</dbReference>
<reference evidence="2 3" key="2">
    <citation type="submission" date="2018-11" db="EMBL/GenBank/DDBJ databases">
        <authorList>
            <consortium name="Pathogen Informatics"/>
        </authorList>
    </citation>
    <scope>NUCLEOTIDE SEQUENCE [LARGE SCALE GENOMIC DNA]</scope>
    <source>
        <strain evidence="2 3">Egypt</strain>
    </source>
</reference>
<sequence length="70" mass="8088">MYATVKRLRQQRIGLVHTEEQYRFCYLATLDYLTSFDLCTQPTRPSAAQMSTFGSPCTQSKFHHIALNNT</sequence>
<accession>A0A183ANI7</accession>
<reference evidence="4" key="1">
    <citation type="submission" date="2016-06" db="UniProtKB">
        <authorList>
            <consortium name="WormBaseParasite"/>
        </authorList>
    </citation>
    <scope>IDENTIFICATION</scope>
</reference>
<proteinExistence type="predicted"/>
<protein>
    <submittedName>
        <fullName evidence="4">Tyrosine-protein phosphatase domain-containing protein</fullName>
    </submittedName>
</protein>
<dbReference type="Pfam" id="PF00102">
    <property type="entry name" value="Y_phosphatase"/>
    <property type="match status" value="1"/>
</dbReference>
<dbReference type="GO" id="GO:0004725">
    <property type="term" value="F:protein tyrosine phosphatase activity"/>
    <property type="evidence" value="ECO:0007669"/>
    <property type="project" value="InterPro"/>
</dbReference>
<dbReference type="Gene3D" id="3.90.190.10">
    <property type="entry name" value="Protein tyrosine phosphatase superfamily"/>
    <property type="match status" value="1"/>
</dbReference>
<dbReference type="SUPFAM" id="SSF52799">
    <property type="entry name" value="(Phosphotyrosine protein) phosphatases II"/>
    <property type="match status" value="1"/>
</dbReference>
<dbReference type="OrthoDB" id="6407541at2759"/>
<feature type="domain" description="Tyrosine-protein phosphatase" evidence="1">
    <location>
        <begin position="2"/>
        <end position="30"/>
    </location>
</feature>
<dbReference type="Proteomes" id="UP000272942">
    <property type="component" value="Unassembled WGS sequence"/>
</dbReference>
<evidence type="ECO:0000313" key="2">
    <source>
        <dbReference type="EMBL" id="VDP83700.1"/>
    </source>
</evidence>
<dbReference type="WBParaSite" id="ECPE_0000854801-mRNA-1">
    <property type="protein sequence ID" value="ECPE_0000854801-mRNA-1"/>
    <property type="gene ID" value="ECPE_0000854801"/>
</dbReference>
<dbReference type="EMBL" id="UZAN01046091">
    <property type="protein sequence ID" value="VDP83700.1"/>
    <property type="molecule type" value="Genomic_DNA"/>
</dbReference>
<dbReference type="AlphaFoldDB" id="A0A183ANI7"/>
<evidence type="ECO:0000313" key="3">
    <source>
        <dbReference type="Proteomes" id="UP000272942"/>
    </source>
</evidence>
<name>A0A183ANI7_9TREM</name>
<dbReference type="InterPro" id="IPR029021">
    <property type="entry name" value="Prot-tyrosine_phosphatase-like"/>
</dbReference>
<evidence type="ECO:0000313" key="4">
    <source>
        <dbReference type="WBParaSite" id="ECPE_0000854801-mRNA-1"/>
    </source>
</evidence>
<evidence type="ECO:0000259" key="1">
    <source>
        <dbReference type="Pfam" id="PF00102"/>
    </source>
</evidence>